<accession>A0A382QR63</accession>
<gene>
    <name evidence="1" type="ORF">METZ01_LOCUS340810</name>
</gene>
<feature type="non-terminal residue" evidence="1">
    <location>
        <position position="1"/>
    </location>
</feature>
<protein>
    <submittedName>
        <fullName evidence="1">Uncharacterized protein</fullName>
    </submittedName>
</protein>
<proteinExistence type="predicted"/>
<organism evidence="1">
    <name type="scientific">marine metagenome</name>
    <dbReference type="NCBI Taxonomy" id="408172"/>
    <lineage>
        <taxon>unclassified sequences</taxon>
        <taxon>metagenomes</taxon>
        <taxon>ecological metagenomes</taxon>
    </lineage>
</organism>
<dbReference type="EMBL" id="UINC01116307">
    <property type="protein sequence ID" value="SVC87956.1"/>
    <property type="molecule type" value="Genomic_DNA"/>
</dbReference>
<reference evidence="1" key="1">
    <citation type="submission" date="2018-05" db="EMBL/GenBank/DDBJ databases">
        <authorList>
            <person name="Lanie J.A."/>
            <person name="Ng W.-L."/>
            <person name="Kazmierczak K.M."/>
            <person name="Andrzejewski T.M."/>
            <person name="Davidsen T.M."/>
            <person name="Wayne K.J."/>
            <person name="Tettelin H."/>
            <person name="Glass J.I."/>
            <person name="Rusch D."/>
            <person name="Podicherti R."/>
            <person name="Tsui H.-C.T."/>
            <person name="Winkler M.E."/>
        </authorList>
    </citation>
    <scope>NUCLEOTIDE SEQUENCE</scope>
</reference>
<name>A0A382QR63_9ZZZZ</name>
<feature type="non-terminal residue" evidence="1">
    <location>
        <position position="233"/>
    </location>
</feature>
<evidence type="ECO:0000313" key="1">
    <source>
        <dbReference type="EMBL" id="SVC87956.1"/>
    </source>
</evidence>
<sequence length="233" mass="25515">VRSGLDGGDWLVPHGDLAGLYRAGLYRSGTDEAPELVATNGLISRTWRLAPNAATVALDNLMTGESLLRGVKPEATISLDGDTRPVGGLIGQVEYGYLRREWLEEMAADPAAFRLRGFDTGPTQAPFSWEGRRGSAAELPWPAPGIRLDLHFSPPPAETNADLGVSVHYELYDGMPLLCTWLTIRNDSGATVRLDTFVNEILAIVDYEACVDEQDHWEHPAIHVESDYAFHGM</sequence>
<dbReference type="AlphaFoldDB" id="A0A382QR63"/>